<dbReference type="Proteomes" id="UP001626628">
    <property type="component" value="Chromosome"/>
</dbReference>
<proteinExistence type="predicted"/>
<reference evidence="1 2" key="1">
    <citation type="submission" date="2024-03" db="EMBL/GenBank/DDBJ databases">
        <title>The complete genome of Streptomyces sirii sp.nov.</title>
        <authorList>
            <person name="Zakalyukina Y.V."/>
            <person name="Belik A.R."/>
            <person name="Biryukov M.V."/>
            <person name="Baturina O.A."/>
            <person name="Kabilov M.R."/>
        </authorList>
    </citation>
    <scope>NUCLEOTIDE SEQUENCE [LARGE SCALE GENOMIC DNA]</scope>
    <source>
        <strain evidence="1 2">BP-8</strain>
    </source>
</reference>
<organism evidence="1 2">
    <name type="scientific">Streptomyces sirii</name>
    <dbReference type="NCBI Taxonomy" id="3127701"/>
    <lineage>
        <taxon>Bacteria</taxon>
        <taxon>Bacillati</taxon>
        <taxon>Actinomycetota</taxon>
        <taxon>Actinomycetes</taxon>
        <taxon>Kitasatosporales</taxon>
        <taxon>Streptomycetaceae</taxon>
        <taxon>Streptomyces</taxon>
    </lineage>
</organism>
<protein>
    <submittedName>
        <fullName evidence="1">Uncharacterized protein</fullName>
    </submittedName>
</protein>
<dbReference type="EMBL" id="CP147982">
    <property type="protein sequence ID" value="WXK78145.1"/>
    <property type="molecule type" value="Genomic_DNA"/>
</dbReference>
<evidence type="ECO:0000313" key="2">
    <source>
        <dbReference type="Proteomes" id="UP001626628"/>
    </source>
</evidence>
<name>A0ABZ2QQ30_9ACTN</name>
<gene>
    <name evidence="1" type="ORF">WAB15_20260</name>
</gene>
<sequence length="110" mass="12606">MAERIVRIFEPLLRLLFPAPDRHRAAEECVSVRHGEASTNTLRRVPVRGPELLRGEDTALLRPYVLTPEERRERRLERASQCGRRRALWLAVSGMDAGSRWIHGVEVAGR</sequence>
<evidence type="ECO:0000313" key="1">
    <source>
        <dbReference type="EMBL" id="WXK78145.1"/>
    </source>
</evidence>
<keyword evidence="2" id="KW-1185">Reference proteome</keyword>
<dbReference type="RefSeq" id="WP_407287098.1">
    <property type="nucleotide sequence ID" value="NZ_CP147982.1"/>
</dbReference>
<accession>A0ABZ2QQ30</accession>